<dbReference type="EMBL" id="OE839915">
    <property type="protein sequence ID" value="CAD7588937.1"/>
    <property type="molecule type" value="Genomic_DNA"/>
</dbReference>
<protein>
    <recommendedName>
        <fullName evidence="8">RING-type domain-containing protein</fullName>
    </recommendedName>
</protein>
<dbReference type="InterPro" id="IPR044066">
    <property type="entry name" value="TRIAD_supradom"/>
</dbReference>
<proteinExistence type="predicted"/>
<dbReference type="GO" id="GO:0016740">
    <property type="term" value="F:transferase activity"/>
    <property type="evidence" value="ECO:0007669"/>
    <property type="project" value="UniProtKB-KW"/>
</dbReference>
<dbReference type="GO" id="GO:0008270">
    <property type="term" value="F:zinc ion binding"/>
    <property type="evidence" value="ECO:0007669"/>
    <property type="project" value="UniProtKB-KW"/>
</dbReference>
<reference evidence="9" key="1">
    <citation type="submission" date="2020-11" db="EMBL/GenBank/DDBJ databases">
        <authorList>
            <person name="Tran Van P."/>
        </authorList>
    </citation>
    <scope>NUCLEOTIDE SEQUENCE</scope>
</reference>
<sequence length="469" mass="54921">MAARQDHPYLELLKRVFTDADQDFLLEQCYKFYETPIEDLILKISEINYPKNETQQTELYYVPGPSNCQWIHNPGHLIARLPRVGNKGVRLSVKIETINIDSDDESNLEVLDMIVSPSEISKRKHEEFLRRYRSLAEQITIEDFLEMYPDPSAYFDILEFQYKQDVSFDLAYLRARYSYLSKDEIGTALRHYQTLTKVCEVLDSIERHHRPCEHSWGGDHLLEKICYPFLHEMFYVENYEMIKRTIDTAEDDSITEVENVECPICCEDNLKLEDMIRCDNDHMHCRDCTRKYIESSIGEGKINFVCFEVGCEAEFSMEIVKIVLDEGLFSKLVTRRVVEDVKAANLEGLESCPFCDYMAINPMSWNIIFHCANPNCGKYSCIKCKKEWHYPQPCAKDKQTQLRTEIENKMTEALVRHKANMDDLAHLIWSPLTGLDLDFMKHAHSTPLNITRLTDRPWLEARLEQDSDN</sequence>
<dbReference type="InterPro" id="IPR047545">
    <property type="entry name" value="BRcat_RBR_RNF216"/>
</dbReference>
<keyword evidence="7" id="KW-0862">Zinc</keyword>
<comment type="pathway">
    <text evidence="1">Protein modification; protein ubiquitination.</text>
</comment>
<evidence type="ECO:0000256" key="1">
    <source>
        <dbReference type="ARBA" id="ARBA00004906"/>
    </source>
</evidence>
<organism evidence="9">
    <name type="scientific">Timema genevievae</name>
    <name type="common">Walking stick</name>
    <dbReference type="NCBI Taxonomy" id="629358"/>
    <lineage>
        <taxon>Eukaryota</taxon>
        <taxon>Metazoa</taxon>
        <taxon>Ecdysozoa</taxon>
        <taxon>Arthropoda</taxon>
        <taxon>Hexapoda</taxon>
        <taxon>Insecta</taxon>
        <taxon>Pterygota</taxon>
        <taxon>Neoptera</taxon>
        <taxon>Polyneoptera</taxon>
        <taxon>Phasmatodea</taxon>
        <taxon>Timematodea</taxon>
        <taxon>Timematoidea</taxon>
        <taxon>Timematidae</taxon>
        <taxon>Timema</taxon>
    </lineage>
</organism>
<evidence type="ECO:0000313" key="9">
    <source>
        <dbReference type="EMBL" id="CAD7588937.1"/>
    </source>
</evidence>
<evidence type="ECO:0000256" key="7">
    <source>
        <dbReference type="ARBA" id="ARBA00022833"/>
    </source>
</evidence>
<feature type="domain" description="RING-type" evidence="8">
    <location>
        <begin position="258"/>
        <end position="469"/>
    </location>
</feature>
<evidence type="ECO:0000256" key="5">
    <source>
        <dbReference type="ARBA" id="ARBA00022771"/>
    </source>
</evidence>
<dbReference type="CDD" id="cd20339">
    <property type="entry name" value="BRcat_RBR_RNF216"/>
    <property type="match status" value="1"/>
</dbReference>
<evidence type="ECO:0000256" key="2">
    <source>
        <dbReference type="ARBA" id="ARBA00022679"/>
    </source>
</evidence>
<evidence type="ECO:0000259" key="8">
    <source>
        <dbReference type="PROSITE" id="PS51873"/>
    </source>
</evidence>
<evidence type="ECO:0000256" key="4">
    <source>
        <dbReference type="ARBA" id="ARBA00022737"/>
    </source>
</evidence>
<accession>A0A7R9PJJ2</accession>
<dbReference type="SUPFAM" id="SSF57850">
    <property type="entry name" value="RING/U-box"/>
    <property type="match status" value="2"/>
</dbReference>
<dbReference type="AlphaFoldDB" id="A0A7R9PJJ2"/>
<keyword evidence="5" id="KW-0863">Zinc-finger</keyword>
<keyword evidence="6" id="KW-0833">Ubl conjugation pathway</keyword>
<evidence type="ECO:0000256" key="6">
    <source>
        <dbReference type="ARBA" id="ARBA00022786"/>
    </source>
</evidence>
<dbReference type="Gene3D" id="3.30.40.10">
    <property type="entry name" value="Zinc/RING finger domain, C3HC4 (zinc finger)"/>
    <property type="match status" value="1"/>
</dbReference>
<dbReference type="PANTHER" id="PTHR22770:SF47">
    <property type="entry name" value="E3 UBIQUITIN-PROTEIN LIGASE RNF216"/>
    <property type="match status" value="1"/>
</dbReference>
<gene>
    <name evidence="9" type="ORF">TGEB3V08_LOCUS2949</name>
</gene>
<dbReference type="PANTHER" id="PTHR22770">
    <property type="entry name" value="UBIQUITIN CONJUGATING ENZYME 7 INTERACTING PROTEIN-RELATED"/>
    <property type="match status" value="1"/>
</dbReference>
<name>A0A7R9PJJ2_TIMGE</name>
<dbReference type="InterPro" id="IPR013083">
    <property type="entry name" value="Znf_RING/FYVE/PHD"/>
</dbReference>
<keyword evidence="2" id="KW-0808">Transferase</keyword>
<evidence type="ECO:0000256" key="3">
    <source>
        <dbReference type="ARBA" id="ARBA00022723"/>
    </source>
</evidence>
<dbReference type="PROSITE" id="PS51873">
    <property type="entry name" value="TRIAD"/>
    <property type="match status" value="1"/>
</dbReference>
<keyword evidence="3" id="KW-0479">Metal-binding</keyword>
<dbReference type="InterPro" id="IPR051628">
    <property type="entry name" value="LUBAC_E3_Ligases"/>
</dbReference>
<keyword evidence="4" id="KW-0677">Repeat</keyword>